<dbReference type="Proteomes" id="UP000293398">
    <property type="component" value="Unassembled WGS sequence"/>
</dbReference>
<proteinExistence type="inferred from homology"/>
<name>A0A4Q7VC23_9BURK</name>
<dbReference type="Pfam" id="PF03401">
    <property type="entry name" value="TctC"/>
    <property type="match status" value="1"/>
</dbReference>
<comment type="similarity">
    <text evidence="1">Belongs to the UPF0065 (bug) family.</text>
</comment>
<dbReference type="Gene3D" id="3.40.190.150">
    <property type="entry name" value="Bordetella uptake gene, domain 1"/>
    <property type="match status" value="1"/>
</dbReference>
<dbReference type="RefSeq" id="WP_130305028.1">
    <property type="nucleotide sequence ID" value="NZ_SHKO01000004.1"/>
</dbReference>
<protein>
    <submittedName>
        <fullName evidence="2">Tripartite-type tricarboxylate transporter receptor subunit TctC</fullName>
    </submittedName>
</protein>
<dbReference type="SUPFAM" id="SSF53850">
    <property type="entry name" value="Periplasmic binding protein-like II"/>
    <property type="match status" value="1"/>
</dbReference>
<evidence type="ECO:0000256" key="1">
    <source>
        <dbReference type="ARBA" id="ARBA00006987"/>
    </source>
</evidence>
<evidence type="ECO:0000313" key="3">
    <source>
        <dbReference type="Proteomes" id="UP000293398"/>
    </source>
</evidence>
<sequence>MDFRKFVVGITGFFFFTSATLAAAKSFPDRPIRLVVPFPAGGTSDSVARLLAKGMGERLGEPVVVENKGGGGTIIGTDTVARSSSDGYTLLWMTPPFAINDTLYKKIPYKTLEDFTMVVDVVEAPVVIIVRKDSPLKSVNDIVEISKKEPGKLTYASSGVGGTPHLATAMFTSMKDIKMTHVPYQGSAPAVMSTLAGQTDLVFDTIFLAMQQINAGKARALAQAGKERSKFLADVPTLDEAGWAGYEATSWMSVGAPATTPREVIDILHKAAQETINSTDFQKPLIDQGLVIVNKGPDVANKRVKQEVAKWGEIVRQSGATTN</sequence>
<dbReference type="InterPro" id="IPR005064">
    <property type="entry name" value="BUG"/>
</dbReference>
<dbReference type="CDD" id="cd13578">
    <property type="entry name" value="PBP2_Bug27"/>
    <property type="match status" value="1"/>
</dbReference>
<reference evidence="2 3" key="1">
    <citation type="submission" date="2019-02" db="EMBL/GenBank/DDBJ databases">
        <title>Genomic Encyclopedia of Type Strains, Phase IV (KMG-IV): sequencing the most valuable type-strain genomes for metagenomic binning, comparative biology and taxonomic classification.</title>
        <authorList>
            <person name="Goeker M."/>
        </authorList>
    </citation>
    <scope>NUCLEOTIDE SEQUENCE [LARGE SCALE GENOMIC DNA]</scope>
    <source>
        <strain evidence="2 3">DSM 23814</strain>
    </source>
</reference>
<keyword evidence="2" id="KW-0675">Receptor</keyword>
<dbReference type="EMBL" id="SHKO01000004">
    <property type="protein sequence ID" value="RZT92268.1"/>
    <property type="molecule type" value="Genomic_DNA"/>
</dbReference>
<comment type="caution">
    <text evidence="2">The sequence shown here is derived from an EMBL/GenBank/DDBJ whole genome shotgun (WGS) entry which is preliminary data.</text>
</comment>
<accession>A0A4Q7VC23</accession>
<dbReference type="InterPro" id="IPR042100">
    <property type="entry name" value="Bug_dom1"/>
</dbReference>
<dbReference type="PIRSF" id="PIRSF017082">
    <property type="entry name" value="YflP"/>
    <property type="match status" value="1"/>
</dbReference>
<evidence type="ECO:0000313" key="2">
    <source>
        <dbReference type="EMBL" id="RZT92268.1"/>
    </source>
</evidence>
<dbReference type="PANTHER" id="PTHR42928">
    <property type="entry name" value="TRICARBOXYLATE-BINDING PROTEIN"/>
    <property type="match status" value="1"/>
</dbReference>
<dbReference type="AlphaFoldDB" id="A0A4Q7VC23"/>
<keyword evidence="3" id="KW-1185">Reference proteome</keyword>
<gene>
    <name evidence="2" type="ORF">EV681_4180</name>
</gene>
<dbReference type="OrthoDB" id="8678477at2"/>
<organism evidence="2 3">
    <name type="scientific">Advenella incenata</name>
    <dbReference type="NCBI Taxonomy" id="267800"/>
    <lineage>
        <taxon>Bacteria</taxon>
        <taxon>Pseudomonadati</taxon>
        <taxon>Pseudomonadota</taxon>
        <taxon>Betaproteobacteria</taxon>
        <taxon>Burkholderiales</taxon>
        <taxon>Alcaligenaceae</taxon>
    </lineage>
</organism>
<dbReference type="PANTHER" id="PTHR42928:SF5">
    <property type="entry name" value="BLR1237 PROTEIN"/>
    <property type="match status" value="1"/>
</dbReference>
<dbReference type="Gene3D" id="3.40.190.10">
    <property type="entry name" value="Periplasmic binding protein-like II"/>
    <property type="match status" value="1"/>
</dbReference>